<sequence length="71" mass="8236">MCKLSVTKDPSLYEKMFPTGLNPDGYVRLKGIEMDLAWYKENNLLKSNLELTDVVDNQYVDFALKTLGRYE</sequence>
<dbReference type="Gene3D" id="3.40.190.10">
    <property type="entry name" value="Periplasmic binding protein-like II"/>
    <property type="match status" value="1"/>
</dbReference>
<name>A0A645CLK0_9ZZZZ</name>
<protein>
    <submittedName>
        <fullName evidence="1">Uncharacterized protein</fullName>
    </submittedName>
</protein>
<dbReference type="AlphaFoldDB" id="A0A645CLK0"/>
<evidence type="ECO:0000313" key="1">
    <source>
        <dbReference type="EMBL" id="MPM77758.1"/>
    </source>
</evidence>
<dbReference type="EMBL" id="VSSQ01028156">
    <property type="protein sequence ID" value="MPM77758.1"/>
    <property type="molecule type" value="Genomic_DNA"/>
</dbReference>
<gene>
    <name evidence="1" type="ORF">SDC9_124766</name>
</gene>
<reference evidence="1" key="1">
    <citation type="submission" date="2019-08" db="EMBL/GenBank/DDBJ databases">
        <authorList>
            <person name="Kucharzyk K."/>
            <person name="Murdoch R.W."/>
            <person name="Higgins S."/>
            <person name="Loffler F."/>
        </authorList>
    </citation>
    <scope>NUCLEOTIDE SEQUENCE</scope>
</reference>
<comment type="caution">
    <text evidence="1">The sequence shown here is derived from an EMBL/GenBank/DDBJ whole genome shotgun (WGS) entry which is preliminary data.</text>
</comment>
<proteinExistence type="predicted"/>
<organism evidence="1">
    <name type="scientific">bioreactor metagenome</name>
    <dbReference type="NCBI Taxonomy" id="1076179"/>
    <lineage>
        <taxon>unclassified sequences</taxon>
        <taxon>metagenomes</taxon>
        <taxon>ecological metagenomes</taxon>
    </lineage>
</organism>
<accession>A0A645CLK0</accession>